<keyword evidence="8" id="KW-0460">Magnesium</keyword>
<dbReference type="EMBL" id="JACJVP010000001">
    <property type="protein sequence ID" value="MBB6669305.1"/>
    <property type="molecule type" value="Genomic_DNA"/>
</dbReference>
<dbReference type="NCBIfam" id="TIGR01494">
    <property type="entry name" value="ATPase_P-type"/>
    <property type="match status" value="2"/>
</dbReference>
<keyword evidence="7" id="KW-0067">ATP-binding</keyword>
<dbReference type="InterPro" id="IPR023214">
    <property type="entry name" value="HAD_sf"/>
</dbReference>
<keyword evidence="16" id="KW-1185">Reference proteome</keyword>
<evidence type="ECO:0000313" key="15">
    <source>
        <dbReference type="EMBL" id="MBB6669305.1"/>
    </source>
</evidence>
<dbReference type="SUPFAM" id="SSF81665">
    <property type="entry name" value="Calcium ATPase, transmembrane domain M"/>
    <property type="match status" value="1"/>
</dbReference>
<dbReference type="InterPro" id="IPR004014">
    <property type="entry name" value="ATPase_P-typ_cation-transptr_N"/>
</dbReference>
<evidence type="ECO:0000256" key="11">
    <source>
        <dbReference type="ARBA" id="ARBA00023065"/>
    </source>
</evidence>
<dbReference type="SUPFAM" id="SSF81653">
    <property type="entry name" value="Calcium ATPase, transduction domain A"/>
    <property type="match status" value="1"/>
</dbReference>
<evidence type="ECO:0000256" key="5">
    <source>
        <dbReference type="ARBA" id="ARBA00022692"/>
    </source>
</evidence>
<dbReference type="InterPro" id="IPR001757">
    <property type="entry name" value="P_typ_ATPase"/>
</dbReference>
<feature type="transmembrane region" description="Helical" evidence="13">
    <location>
        <begin position="754"/>
        <end position="779"/>
    </location>
</feature>
<dbReference type="SMART" id="SM00831">
    <property type="entry name" value="Cation_ATPase_N"/>
    <property type="match status" value="1"/>
</dbReference>
<reference evidence="15 16" key="1">
    <citation type="submission" date="2020-08" db="EMBL/GenBank/DDBJ databases">
        <title>Cohnella phylogeny.</title>
        <authorList>
            <person name="Dunlap C."/>
        </authorList>
    </citation>
    <scope>NUCLEOTIDE SEQUENCE [LARGE SCALE GENOMIC DNA]</scope>
    <source>
        <strain evidence="15 16">DSM 28246</strain>
    </source>
</reference>
<keyword evidence="12 13" id="KW-0472">Membrane</keyword>
<evidence type="ECO:0000256" key="7">
    <source>
        <dbReference type="ARBA" id="ARBA00022840"/>
    </source>
</evidence>
<name>A0A7X0RKW0_9BACL</name>
<dbReference type="Gene3D" id="3.40.50.1000">
    <property type="entry name" value="HAD superfamily/HAD-like"/>
    <property type="match status" value="1"/>
</dbReference>
<organism evidence="15 16">
    <name type="scientific">Cohnella nanjingensis</name>
    <dbReference type="NCBI Taxonomy" id="1387779"/>
    <lineage>
        <taxon>Bacteria</taxon>
        <taxon>Bacillati</taxon>
        <taxon>Bacillota</taxon>
        <taxon>Bacilli</taxon>
        <taxon>Bacillales</taxon>
        <taxon>Paenibacillaceae</taxon>
        <taxon>Cohnella</taxon>
    </lineage>
</organism>
<dbReference type="GO" id="GO:0005886">
    <property type="term" value="C:plasma membrane"/>
    <property type="evidence" value="ECO:0007669"/>
    <property type="project" value="TreeGrafter"/>
</dbReference>
<feature type="transmembrane region" description="Helical" evidence="13">
    <location>
        <begin position="785"/>
        <end position="805"/>
    </location>
</feature>
<dbReference type="SFLD" id="SFLDF00027">
    <property type="entry name" value="p-type_atpase"/>
    <property type="match status" value="1"/>
</dbReference>
<dbReference type="SFLD" id="SFLDG00002">
    <property type="entry name" value="C1.7:_P-type_atpase_like"/>
    <property type="match status" value="1"/>
</dbReference>
<dbReference type="GO" id="GO:0006883">
    <property type="term" value="P:intracellular sodium ion homeostasis"/>
    <property type="evidence" value="ECO:0007669"/>
    <property type="project" value="TreeGrafter"/>
</dbReference>
<dbReference type="Gene3D" id="3.40.1110.10">
    <property type="entry name" value="Calcium-transporting ATPase, cytoplasmic domain N"/>
    <property type="match status" value="1"/>
</dbReference>
<dbReference type="GO" id="GO:1902600">
    <property type="term" value="P:proton transmembrane transport"/>
    <property type="evidence" value="ECO:0007669"/>
    <property type="project" value="TreeGrafter"/>
</dbReference>
<evidence type="ECO:0000256" key="9">
    <source>
        <dbReference type="ARBA" id="ARBA00022967"/>
    </source>
</evidence>
<dbReference type="GO" id="GO:1990573">
    <property type="term" value="P:potassium ion import across plasma membrane"/>
    <property type="evidence" value="ECO:0007669"/>
    <property type="project" value="TreeGrafter"/>
</dbReference>
<dbReference type="Gene3D" id="2.70.150.10">
    <property type="entry name" value="Calcium-transporting ATPase, cytoplasmic transduction domain A"/>
    <property type="match status" value="1"/>
</dbReference>
<dbReference type="PANTHER" id="PTHR43294:SF20">
    <property type="entry name" value="P-TYPE ATPASE"/>
    <property type="match status" value="1"/>
</dbReference>
<comment type="caution">
    <text evidence="15">The sequence shown here is derived from an EMBL/GenBank/DDBJ whole genome shotgun (WGS) entry which is preliminary data.</text>
</comment>
<dbReference type="PRINTS" id="PR00120">
    <property type="entry name" value="HATPASE"/>
</dbReference>
<feature type="transmembrane region" description="Helical" evidence="13">
    <location>
        <begin position="825"/>
        <end position="843"/>
    </location>
</feature>
<dbReference type="InterPro" id="IPR023298">
    <property type="entry name" value="ATPase_P-typ_TM_dom_sf"/>
</dbReference>
<accession>A0A7X0RKW0</accession>
<keyword evidence="3" id="KW-0813">Transport</keyword>
<evidence type="ECO:0000256" key="2">
    <source>
        <dbReference type="ARBA" id="ARBA00005675"/>
    </source>
</evidence>
<evidence type="ECO:0000256" key="12">
    <source>
        <dbReference type="ARBA" id="ARBA00023136"/>
    </source>
</evidence>
<evidence type="ECO:0000256" key="13">
    <source>
        <dbReference type="SAM" id="Phobius"/>
    </source>
</evidence>
<dbReference type="Gene3D" id="1.20.1110.10">
    <property type="entry name" value="Calcium-transporting ATPase, transmembrane domain"/>
    <property type="match status" value="1"/>
</dbReference>
<dbReference type="SFLD" id="SFLDS00003">
    <property type="entry name" value="Haloacid_Dehalogenase"/>
    <property type="match status" value="1"/>
</dbReference>
<feature type="transmembrane region" description="Helical" evidence="13">
    <location>
        <begin position="253"/>
        <end position="275"/>
    </location>
</feature>
<dbReference type="GO" id="GO:0005391">
    <property type="term" value="F:P-type sodium:potassium-exchanging transporter activity"/>
    <property type="evidence" value="ECO:0007669"/>
    <property type="project" value="TreeGrafter"/>
</dbReference>
<dbReference type="InterPro" id="IPR059000">
    <property type="entry name" value="ATPase_P-type_domA"/>
</dbReference>
<feature type="transmembrane region" description="Helical" evidence="13">
    <location>
        <begin position="65"/>
        <end position="83"/>
    </location>
</feature>
<keyword evidence="6" id="KW-0547">Nucleotide-binding</keyword>
<keyword evidence="9" id="KW-1278">Translocase</keyword>
<dbReference type="PANTHER" id="PTHR43294">
    <property type="entry name" value="SODIUM/POTASSIUM-TRANSPORTING ATPASE SUBUNIT ALPHA"/>
    <property type="match status" value="1"/>
</dbReference>
<comment type="similarity">
    <text evidence="2">Belongs to the cation transport ATPase (P-type) (TC 3.A.3) family. Type IIA subfamily.</text>
</comment>
<dbReference type="InterPro" id="IPR018303">
    <property type="entry name" value="ATPase_P-typ_P_site"/>
</dbReference>
<feature type="transmembrane region" description="Helical" evidence="13">
    <location>
        <begin position="89"/>
        <end position="105"/>
    </location>
</feature>
<feature type="domain" description="Cation-transporting P-type ATPase N-terminal" evidence="14">
    <location>
        <begin position="11"/>
        <end position="85"/>
    </location>
</feature>
<dbReference type="FunFam" id="2.70.150.10:FF:000160">
    <property type="entry name" value="Sarcoplasmic/endoplasmic reticulum calcium ATPase 1"/>
    <property type="match status" value="1"/>
</dbReference>
<dbReference type="GO" id="GO:0036376">
    <property type="term" value="P:sodium ion export across plasma membrane"/>
    <property type="evidence" value="ECO:0007669"/>
    <property type="project" value="TreeGrafter"/>
</dbReference>
<dbReference type="GO" id="GO:0030007">
    <property type="term" value="P:intracellular potassium ion homeostasis"/>
    <property type="evidence" value="ECO:0007669"/>
    <property type="project" value="TreeGrafter"/>
</dbReference>
<dbReference type="InterPro" id="IPR050510">
    <property type="entry name" value="Cation_transp_ATPase_P-type"/>
</dbReference>
<gene>
    <name evidence="15" type="ORF">H7C19_01245</name>
</gene>
<evidence type="ECO:0000313" key="16">
    <source>
        <dbReference type="Proteomes" id="UP000547209"/>
    </source>
</evidence>
<feature type="transmembrane region" description="Helical" evidence="13">
    <location>
        <begin position="295"/>
        <end position="311"/>
    </location>
</feature>
<dbReference type="PROSITE" id="PS00154">
    <property type="entry name" value="ATPASE_E1_E2"/>
    <property type="match status" value="1"/>
</dbReference>
<dbReference type="Pfam" id="PF00690">
    <property type="entry name" value="Cation_ATPase_N"/>
    <property type="match status" value="1"/>
</dbReference>
<feature type="transmembrane region" description="Helical" evidence="13">
    <location>
        <begin position="709"/>
        <end position="731"/>
    </location>
</feature>
<keyword evidence="4" id="KW-0597">Phosphoprotein</keyword>
<dbReference type="SUPFAM" id="SSF56784">
    <property type="entry name" value="HAD-like"/>
    <property type="match status" value="1"/>
</dbReference>
<dbReference type="InterPro" id="IPR044492">
    <property type="entry name" value="P_typ_ATPase_HD_dom"/>
</dbReference>
<protein>
    <submittedName>
        <fullName evidence="15">Cation-transporting P-type ATPase</fullName>
    </submittedName>
</protein>
<evidence type="ECO:0000256" key="1">
    <source>
        <dbReference type="ARBA" id="ARBA00004127"/>
    </source>
</evidence>
<dbReference type="Proteomes" id="UP000547209">
    <property type="component" value="Unassembled WGS sequence"/>
</dbReference>
<keyword evidence="11" id="KW-0406">Ion transport</keyword>
<dbReference type="GO" id="GO:0016887">
    <property type="term" value="F:ATP hydrolysis activity"/>
    <property type="evidence" value="ECO:0007669"/>
    <property type="project" value="InterPro"/>
</dbReference>
<dbReference type="GO" id="GO:0012505">
    <property type="term" value="C:endomembrane system"/>
    <property type="evidence" value="ECO:0007669"/>
    <property type="project" value="UniProtKB-SubCell"/>
</dbReference>
<evidence type="ECO:0000256" key="10">
    <source>
        <dbReference type="ARBA" id="ARBA00022989"/>
    </source>
</evidence>
<evidence type="ECO:0000256" key="8">
    <source>
        <dbReference type="ARBA" id="ARBA00022842"/>
    </source>
</evidence>
<dbReference type="PRINTS" id="PR00119">
    <property type="entry name" value="CATATPASE"/>
</dbReference>
<dbReference type="InterPro" id="IPR036412">
    <property type="entry name" value="HAD-like_sf"/>
</dbReference>
<keyword evidence="10 13" id="KW-1133">Transmembrane helix</keyword>
<dbReference type="GO" id="GO:0005524">
    <property type="term" value="F:ATP binding"/>
    <property type="evidence" value="ECO:0007669"/>
    <property type="project" value="UniProtKB-KW"/>
</dbReference>
<dbReference type="AlphaFoldDB" id="A0A7X0RKW0"/>
<sequence length="880" mass="96466">MNVKIGANPVHWHTISREQTIQTLKSNVDIGLSDDEVKRRREIAGPNQLATPPGKPWWKEIKEELTEPMILLLILVAVVYGFLGELRDAITIIVIIIAVLAIEMGNESRAKGAIKALSKFTAIRTPVIRDASFQECLPSELVPGDIVVLRPGERIPADLRLLESISLQVDESSLTGESVPVLKDAKAVLSEESDLGGRRNLAYSGTLVTAGKGIGVVIHTGMTTELGKIVGLVQEAREPRTPLQLHMKELTRWMVWIALGFSALVAIVGWIQGAGWRETILTGLTLAFATIPEELPILIAMVLGLGAYRLSRQKAIVRRLRTAELLGNITVVATDKTGTLTENRMHINRWVLDGQPYEKEEWKRSDWTDRAIQVGCLANDGFISEKQKGKSVFEGDPTDTAFLLAAEDLGYDVETIRKQYLVKNQFPFDDVTRRITVSVVHEHKQLTLTKGAHEQLLDICKTMVWNNEMVPLSSELHYKIMENAEILAEEGYRVIGLAFKETSPDALMKTREQAESDLVFLGLAALYDPPRADVAAAVETLKQAGVRVMMVTGDHAVTAAAIAAKVGLESSHVLLGRDIETMSDVELGERLRNVSICARTTPEHKLRIVRALQQQGEVVAVTGDGVNDGPALKEAAVGIAMGKSGTDVAKESADMVLADDHFATVSAAIKEGRKLFANLHKAVRYYLAAKVALISSTLIAAAAGLSLPFAPIQIIIMELFMDLGAATSFTAERQEADGMRRSPRSQASRFMDRAMVLGIFSGGFSLGLAVLAAYLWALSIGADTVSAQSVAFAAWMIGHLILALIMRSEREPLFKLGLFSNRIMLLWISSAIVFLVAAVYVPYLSELLHLTSLRYTDWVVVLICSLIAPAWIEIGKWIRW</sequence>
<dbReference type="InterPro" id="IPR023299">
    <property type="entry name" value="ATPase_P-typ_cyto_dom_N"/>
</dbReference>
<feature type="transmembrane region" description="Helical" evidence="13">
    <location>
        <begin position="683"/>
        <end position="703"/>
    </location>
</feature>
<evidence type="ECO:0000256" key="6">
    <source>
        <dbReference type="ARBA" id="ARBA00022741"/>
    </source>
</evidence>
<dbReference type="InterPro" id="IPR008250">
    <property type="entry name" value="ATPase_P-typ_transduc_dom_A_sf"/>
</dbReference>
<evidence type="ECO:0000259" key="14">
    <source>
        <dbReference type="SMART" id="SM00831"/>
    </source>
</evidence>
<dbReference type="Pfam" id="PF00122">
    <property type="entry name" value="E1-E2_ATPase"/>
    <property type="match status" value="1"/>
</dbReference>
<dbReference type="RefSeq" id="WP_185140724.1">
    <property type="nucleotide sequence ID" value="NZ_JACJVP010000001.1"/>
</dbReference>
<keyword evidence="5 13" id="KW-0812">Transmembrane</keyword>
<evidence type="ECO:0000256" key="3">
    <source>
        <dbReference type="ARBA" id="ARBA00022448"/>
    </source>
</evidence>
<dbReference type="InterPro" id="IPR006068">
    <property type="entry name" value="ATPase_P-typ_cation-transptr_C"/>
</dbReference>
<feature type="transmembrane region" description="Helical" evidence="13">
    <location>
        <begin position="855"/>
        <end position="874"/>
    </location>
</feature>
<evidence type="ECO:0000256" key="4">
    <source>
        <dbReference type="ARBA" id="ARBA00022553"/>
    </source>
</evidence>
<dbReference type="Pfam" id="PF00689">
    <property type="entry name" value="Cation_ATPase_C"/>
    <property type="match status" value="1"/>
</dbReference>
<dbReference type="SUPFAM" id="SSF81660">
    <property type="entry name" value="Metal cation-transporting ATPase, ATP-binding domain N"/>
    <property type="match status" value="1"/>
</dbReference>
<comment type="subcellular location">
    <subcellularLocation>
        <location evidence="1">Endomembrane system</location>
        <topology evidence="1">Multi-pass membrane protein</topology>
    </subcellularLocation>
</comment>
<proteinExistence type="inferred from homology"/>
<dbReference type="Pfam" id="PF13246">
    <property type="entry name" value="Cation_ATPase"/>
    <property type="match status" value="1"/>
</dbReference>